<comment type="similarity">
    <text evidence="2 8 9">Belongs to the GPI family.</text>
</comment>
<dbReference type="Gene3D" id="3.40.50.10490">
    <property type="entry name" value="Glucose-6-phosphate isomerase like protein, domain 1"/>
    <property type="match status" value="2"/>
</dbReference>
<sequence length="447" mass="50372">MKNIVFDYSNSGISNEEIQYSKWQLEGAHKLLHAKAGAGNDFLGWIDLPVDYDKDEFERVKKAAQKIRENSDVFIVIGIGGSYLGARAVIESLSHSFYNMLPKEKRQAPEIYFVGNNISGTYVTHLLDLIEGKDVSVNVISKSGTTTEPGIAFRIFKKYLEEKYGKEGAKERIFATTDKAKGALRKLADEEGYETFIIPDDVGGRFTVLTPVGLLPIAVSGIDIDKLMEGAKDAREEYKQEDFENNPAYQYALIRNILYKRGKQTEILVNYEPALHYISEWWKQLYGESEGKDNKGIFPASVDFSTDLHSMGQYIQDGRRNLFETVINVEKPKCDITLEAEEDDLDGLNYLAGKTMDFVNKKAFEGTLLAHVDGGVPNLVINVPELNEYYVGKLLYFFEKACGISGYILGVNPFDQPGVEAYKKNMFALLGKPGYEELRNELTKRIK</sequence>
<evidence type="ECO:0000256" key="3">
    <source>
        <dbReference type="ARBA" id="ARBA00022432"/>
    </source>
</evidence>
<comment type="function">
    <text evidence="8">Catalyzes the reversible isomerization of glucose-6-phosphate to fructose-6-phosphate.</text>
</comment>
<gene>
    <name evidence="8" type="primary">pgi</name>
    <name evidence="11" type="ORF">GND95_03020</name>
</gene>
<accession>A0A7C8HFJ8</accession>
<dbReference type="EMBL" id="WSLF01000002">
    <property type="protein sequence ID" value="KAE9636114.1"/>
    <property type="molecule type" value="Genomic_DNA"/>
</dbReference>
<dbReference type="GO" id="GO:0005829">
    <property type="term" value="C:cytosol"/>
    <property type="evidence" value="ECO:0007669"/>
    <property type="project" value="TreeGrafter"/>
</dbReference>
<dbReference type="RefSeq" id="WP_158739368.1">
    <property type="nucleotide sequence ID" value="NZ_WSLF01000002.1"/>
</dbReference>
<dbReference type="InterPro" id="IPR000210">
    <property type="entry name" value="BTB/POZ_dom"/>
</dbReference>
<protein>
    <recommendedName>
        <fullName evidence="8">Glucose-6-phosphate isomerase</fullName>
        <shortName evidence="8">GPI</shortName>
        <ecNumber evidence="8">5.3.1.9</ecNumber>
    </recommendedName>
    <alternativeName>
        <fullName evidence="8">Phosphoglucose isomerase</fullName>
        <shortName evidence="8">PGI</shortName>
    </alternativeName>
    <alternativeName>
        <fullName evidence="8">Phosphohexose isomerase</fullName>
        <shortName evidence="8">PHI</shortName>
    </alternativeName>
</protein>
<comment type="caution">
    <text evidence="8">Lacks conserved residue(s) required for the propagation of feature annotation.</text>
</comment>
<evidence type="ECO:0000256" key="6">
    <source>
        <dbReference type="ARBA" id="ARBA00023235"/>
    </source>
</evidence>
<dbReference type="CDD" id="cd05015">
    <property type="entry name" value="SIS_PGI_1"/>
    <property type="match status" value="1"/>
</dbReference>
<proteinExistence type="inferred from homology"/>
<dbReference type="EC" id="5.3.1.9" evidence="8"/>
<dbReference type="PROSITE" id="PS50097">
    <property type="entry name" value="BTB"/>
    <property type="match status" value="1"/>
</dbReference>
<evidence type="ECO:0000256" key="2">
    <source>
        <dbReference type="ARBA" id="ARBA00006604"/>
    </source>
</evidence>
<evidence type="ECO:0000313" key="11">
    <source>
        <dbReference type="EMBL" id="KAE9636114.1"/>
    </source>
</evidence>
<evidence type="ECO:0000256" key="9">
    <source>
        <dbReference type="RuleBase" id="RU000612"/>
    </source>
</evidence>
<dbReference type="GO" id="GO:0006096">
    <property type="term" value="P:glycolytic process"/>
    <property type="evidence" value="ECO:0007669"/>
    <property type="project" value="UniProtKB-UniRule"/>
</dbReference>
<dbReference type="PANTHER" id="PTHR11469">
    <property type="entry name" value="GLUCOSE-6-PHOSPHATE ISOMERASE"/>
    <property type="match status" value="1"/>
</dbReference>
<dbReference type="CDD" id="cd05016">
    <property type="entry name" value="SIS_PGI_2"/>
    <property type="match status" value="1"/>
</dbReference>
<dbReference type="PROSITE" id="PS00765">
    <property type="entry name" value="P_GLUCOSE_ISOMERASE_1"/>
    <property type="match status" value="1"/>
</dbReference>
<dbReference type="UniPathway" id="UPA00138"/>
<keyword evidence="12" id="KW-1185">Reference proteome</keyword>
<dbReference type="PROSITE" id="PS00174">
    <property type="entry name" value="P_GLUCOSE_ISOMERASE_2"/>
    <property type="match status" value="1"/>
</dbReference>
<evidence type="ECO:0000259" key="10">
    <source>
        <dbReference type="PROSITE" id="PS50097"/>
    </source>
</evidence>
<comment type="pathway">
    <text evidence="1 8 9">Carbohydrate degradation; glycolysis; D-glyceraldehyde 3-phosphate and glycerone phosphate from D-glucose: step 2/4.</text>
</comment>
<evidence type="ECO:0000256" key="8">
    <source>
        <dbReference type="HAMAP-Rule" id="MF_00473"/>
    </source>
</evidence>
<organism evidence="11 12">
    <name type="scientific">Defluviitalea raffinosedens</name>
    <dbReference type="NCBI Taxonomy" id="1450156"/>
    <lineage>
        <taxon>Bacteria</taxon>
        <taxon>Bacillati</taxon>
        <taxon>Bacillota</taxon>
        <taxon>Clostridia</taxon>
        <taxon>Lachnospirales</taxon>
        <taxon>Defluviitaleaceae</taxon>
        <taxon>Defluviitalea</taxon>
    </lineage>
</organism>
<comment type="subcellular location">
    <subcellularLocation>
        <location evidence="8">Cytoplasm</location>
    </subcellularLocation>
</comment>
<evidence type="ECO:0000256" key="5">
    <source>
        <dbReference type="ARBA" id="ARBA00023152"/>
    </source>
</evidence>
<keyword evidence="4 8" id="KW-0963">Cytoplasm</keyword>
<evidence type="ECO:0000256" key="7">
    <source>
        <dbReference type="ARBA" id="ARBA00029321"/>
    </source>
</evidence>
<dbReference type="GO" id="GO:0006094">
    <property type="term" value="P:gluconeogenesis"/>
    <property type="evidence" value="ECO:0007669"/>
    <property type="project" value="UniProtKB-UniRule"/>
</dbReference>
<dbReference type="Pfam" id="PF00342">
    <property type="entry name" value="PGI"/>
    <property type="match status" value="1"/>
</dbReference>
<dbReference type="InterPro" id="IPR035482">
    <property type="entry name" value="SIS_PGI_2"/>
</dbReference>
<dbReference type="OrthoDB" id="140919at2"/>
<evidence type="ECO:0000256" key="4">
    <source>
        <dbReference type="ARBA" id="ARBA00022490"/>
    </source>
</evidence>
<name>A0A7C8HFJ8_9FIRM</name>
<evidence type="ECO:0000313" key="12">
    <source>
        <dbReference type="Proteomes" id="UP000483018"/>
    </source>
</evidence>
<keyword evidence="3 8" id="KW-0312">Gluconeogenesis</keyword>
<dbReference type="UniPathway" id="UPA00109">
    <property type="reaction ID" value="UER00181"/>
</dbReference>
<dbReference type="FunFam" id="3.40.50.10490:FF:000015">
    <property type="entry name" value="Glucose-6-phosphate isomerase"/>
    <property type="match status" value="1"/>
</dbReference>
<dbReference type="PANTHER" id="PTHR11469:SF1">
    <property type="entry name" value="GLUCOSE-6-PHOSPHATE ISOMERASE"/>
    <property type="match status" value="1"/>
</dbReference>
<dbReference type="InterPro" id="IPR018189">
    <property type="entry name" value="Phosphoglucose_isomerase_CS"/>
</dbReference>
<dbReference type="NCBIfam" id="NF010697">
    <property type="entry name" value="PRK14097.1"/>
    <property type="match status" value="1"/>
</dbReference>
<feature type="active site" evidence="8">
    <location>
        <position position="423"/>
    </location>
</feature>
<dbReference type="InterPro" id="IPR001672">
    <property type="entry name" value="G6P_Isomerase"/>
</dbReference>
<comment type="pathway">
    <text evidence="8">Carbohydrate biosynthesis; gluconeogenesis.</text>
</comment>
<dbReference type="GO" id="GO:0051156">
    <property type="term" value="P:glucose 6-phosphate metabolic process"/>
    <property type="evidence" value="ECO:0007669"/>
    <property type="project" value="TreeGrafter"/>
</dbReference>
<feature type="active site" description="Proton donor" evidence="8">
    <location>
        <position position="288"/>
    </location>
</feature>
<dbReference type="PROSITE" id="PS51463">
    <property type="entry name" value="P_GLUCOSE_ISOMERASE_3"/>
    <property type="match status" value="1"/>
</dbReference>
<feature type="domain" description="BTB" evidence="10">
    <location>
        <begin position="71"/>
        <end position="139"/>
    </location>
</feature>
<dbReference type="Proteomes" id="UP000483018">
    <property type="component" value="Unassembled WGS sequence"/>
</dbReference>
<dbReference type="FunFam" id="3.40.50.10490:FF:000016">
    <property type="entry name" value="Glucose-6-phosphate isomerase"/>
    <property type="match status" value="1"/>
</dbReference>
<dbReference type="InterPro" id="IPR035476">
    <property type="entry name" value="SIS_PGI_1"/>
</dbReference>
<dbReference type="PRINTS" id="PR00662">
    <property type="entry name" value="G6PISOMERASE"/>
</dbReference>
<dbReference type="GO" id="GO:0097367">
    <property type="term" value="F:carbohydrate derivative binding"/>
    <property type="evidence" value="ECO:0007669"/>
    <property type="project" value="InterPro"/>
</dbReference>
<dbReference type="InterPro" id="IPR046348">
    <property type="entry name" value="SIS_dom_sf"/>
</dbReference>
<reference evidence="11 12" key="1">
    <citation type="submission" date="2019-12" db="EMBL/GenBank/DDBJ databases">
        <title>Defluviitalea raffinosedens, isolated from a biogas fermenter, genome sequencing and characterization.</title>
        <authorList>
            <person name="Rettenmaier R."/>
            <person name="Schneider M."/>
            <person name="Neuhaus K."/>
            <person name="Liebl W."/>
            <person name="Zverlov V."/>
        </authorList>
    </citation>
    <scope>NUCLEOTIDE SEQUENCE [LARGE SCALE GENOMIC DNA]</scope>
    <source>
        <strain evidence="11 12">249c-K6</strain>
    </source>
</reference>
<comment type="catalytic activity">
    <reaction evidence="7 8 9">
        <text>alpha-D-glucose 6-phosphate = beta-D-fructose 6-phosphate</text>
        <dbReference type="Rhea" id="RHEA:11816"/>
        <dbReference type="ChEBI" id="CHEBI:57634"/>
        <dbReference type="ChEBI" id="CHEBI:58225"/>
        <dbReference type="EC" id="5.3.1.9"/>
    </reaction>
</comment>
<dbReference type="SUPFAM" id="SSF53697">
    <property type="entry name" value="SIS domain"/>
    <property type="match status" value="1"/>
</dbReference>
<evidence type="ECO:0000256" key="1">
    <source>
        <dbReference type="ARBA" id="ARBA00004926"/>
    </source>
</evidence>
<dbReference type="HAMAP" id="MF_00473">
    <property type="entry name" value="G6P_isomerase"/>
    <property type="match status" value="1"/>
</dbReference>
<keyword evidence="6 8" id="KW-0413">Isomerase</keyword>
<dbReference type="GO" id="GO:0048029">
    <property type="term" value="F:monosaccharide binding"/>
    <property type="evidence" value="ECO:0007669"/>
    <property type="project" value="TreeGrafter"/>
</dbReference>
<dbReference type="GO" id="GO:0004347">
    <property type="term" value="F:glucose-6-phosphate isomerase activity"/>
    <property type="evidence" value="ECO:0007669"/>
    <property type="project" value="UniProtKB-UniRule"/>
</dbReference>
<dbReference type="AlphaFoldDB" id="A0A7C8HFJ8"/>
<keyword evidence="5 8" id="KW-0324">Glycolysis</keyword>
<comment type="caution">
    <text evidence="11">The sequence shown here is derived from an EMBL/GenBank/DDBJ whole genome shotgun (WGS) entry which is preliminary data.</text>
</comment>